<dbReference type="PROSITE" id="PS51194">
    <property type="entry name" value="HELICASE_CTER"/>
    <property type="match status" value="1"/>
</dbReference>
<evidence type="ECO:0000313" key="8">
    <source>
        <dbReference type="Proteomes" id="UP000663852"/>
    </source>
</evidence>
<protein>
    <submittedName>
        <fullName evidence="5">Uncharacterized protein</fullName>
    </submittedName>
</protein>
<dbReference type="PANTHER" id="PTHR18934">
    <property type="entry name" value="ATP-DEPENDENT RNA HELICASE"/>
    <property type="match status" value="1"/>
</dbReference>
<proteinExistence type="predicted"/>
<dbReference type="GO" id="GO:0004386">
    <property type="term" value="F:helicase activity"/>
    <property type="evidence" value="ECO:0007669"/>
    <property type="project" value="TreeGrafter"/>
</dbReference>
<dbReference type="SMART" id="SM00487">
    <property type="entry name" value="DEXDc"/>
    <property type="match status" value="1"/>
</dbReference>
<organism evidence="5 8">
    <name type="scientific">Adineta ricciae</name>
    <name type="common">Rotifer</name>
    <dbReference type="NCBI Taxonomy" id="249248"/>
    <lineage>
        <taxon>Eukaryota</taxon>
        <taxon>Metazoa</taxon>
        <taxon>Spiralia</taxon>
        <taxon>Gnathifera</taxon>
        <taxon>Rotifera</taxon>
        <taxon>Eurotatoria</taxon>
        <taxon>Bdelloidea</taxon>
        <taxon>Adinetida</taxon>
        <taxon>Adinetidae</taxon>
        <taxon>Adineta</taxon>
    </lineage>
</organism>
<evidence type="ECO:0000256" key="1">
    <source>
        <dbReference type="ARBA" id="ARBA00022741"/>
    </source>
</evidence>
<reference evidence="5" key="1">
    <citation type="submission" date="2021-02" db="EMBL/GenBank/DDBJ databases">
        <authorList>
            <person name="Nowell W R."/>
        </authorList>
    </citation>
    <scope>NUCLEOTIDE SEQUENCE</scope>
</reference>
<dbReference type="SUPFAM" id="SSF52540">
    <property type="entry name" value="P-loop containing nucleoside triphosphate hydrolases"/>
    <property type="match status" value="1"/>
</dbReference>
<dbReference type="SMART" id="SM00847">
    <property type="entry name" value="HA2"/>
    <property type="match status" value="1"/>
</dbReference>
<dbReference type="InterPro" id="IPR011545">
    <property type="entry name" value="DEAD/DEAH_box_helicase_dom"/>
</dbReference>
<evidence type="ECO:0000313" key="7">
    <source>
        <dbReference type="Proteomes" id="UP000663828"/>
    </source>
</evidence>
<dbReference type="AlphaFoldDB" id="A0A814FB97"/>
<dbReference type="PANTHER" id="PTHR18934:SF81">
    <property type="entry name" value="ATP-DEPENDENT RNA HELICASE DEAH11, CHLOROPLASTIC-RELATED"/>
    <property type="match status" value="1"/>
</dbReference>
<dbReference type="Gene3D" id="4.10.1000.40">
    <property type="match status" value="3"/>
</dbReference>
<name>A0A814FB97_ADIRI</name>
<feature type="domain" description="Helicase C-terminal" evidence="4">
    <location>
        <begin position="547"/>
        <end position="713"/>
    </location>
</feature>
<dbReference type="Proteomes" id="UP000663852">
    <property type="component" value="Unassembled WGS sequence"/>
</dbReference>
<accession>A0A814FB97</accession>
<gene>
    <name evidence="5" type="ORF">EDS130_LOCUS13735</name>
    <name evidence="6" type="ORF">XAT740_LOCUS25824</name>
</gene>
<dbReference type="InterPro" id="IPR001650">
    <property type="entry name" value="Helicase_C-like"/>
</dbReference>
<keyword evidence="1" id="KW-0547">Nucleotide-binding</keyword>
<dbReference type="Pfam" id="PF00271">
    <property type="entry name" value="Helicase_C"/>
    <property type="match status" value="1"/>
</dbReference>
<dbReference type="Gene3D" id="3.40.50.300">
    <property type="entry name" value="P-loop containing nucleotide triphosphate hydrolases"/>
    <property type="match status" value="2"/>
</dbReference>
<dbReference type="Gene3D" id="1.20.120.1080">
    <property type="match status" value="1"/>
</dbReference>
<evidence type="ECO:0000259" key="3">
    <source>
        <dbReference type="PROSITE" id="PS51192"/>
    </source>
</evidence>
<feature type="domain" description="Helicase ATP-binding" evidence="3">
    <location>
        <begin position="353"/>
        <end position="520"/>
    </location>
</feature>
<dbReference type="EMBL" id="CAJNOJ010000055">
    <property type="protein sequence ID" value="CAF0978325.1"/>
    <property type="molecule type" value="Genomic_DNA"/>
</dbReference>
<dbReference type="GO" id="GO:0005524">
    <property type="term" value="F:ATP binding"/>
    <property type="evidence" value="ECO:0007669"/>
    <property type="project" value="UniProtKB-KW"/>
</dbReference>
<comment type="caution">
    <text evidence="5">The sequence shown here is derived from an EMBL/GenBank/DDBJ whole genome shotgun (WGS) entry which is preliminary data.</text>
</comment>
<evidence type="ECO:0000256" key="2">
    <source>
        <dbReference type="ARBA" id="ARBA00022840"/>
    </source>
</evidence>
<evidence type="ECO:0000313" key="6">
    <source>
        <dbReference type="EMBL" id="CAF1242689.1"/>
    </source>
</evidence>
<dbReference type="Pfam" id="PF00270">
    <property type="entry name" value="DEAD"/>
    <property type="match status" value="1"/>
</dbReference>
<keyword evidence="2" id="KW-0067">ATP-binding</keyword>
<evidence type="ECO:0000313" key="5">
    <source>
        <dbReference type="EMBL" id="CAF0978325.1"/>
    </source>
</evidence>
<dbReference type="InterPro" id="IPR027417">
    <property type="entry name" value="P-loop_NTPase"/>
</dbReference>
<dbReference type="SMART" id="SM00490">
    <property type="entry name" value="HELICc"/>
    <property type="match status" value="1"/>
</dbReference>
<dbReference type="InterPro" id="IPR014001">
    <property type="entry name" value="Helicase_ATP-bd"/>
</dbReference>
<dbReference type="EMBL" id="CAJNOR010002065">
    <property type="protein sequence ID" value="CAF1242689.1"/>
    <property type="molecule type" value="Genomic_DNA"/>
</dbReference>
<dbReference type="CDD" id="cd17917">
    <property type="entry name" value="DEXHc_RHA-like"/>
    <property type="match status" value="1"/>
</dbReference>
<keyword evidence="7" id="KW-1185">Reference proteome</keyword>
<dbReference type="GO" id="GO:0003723">
    <property type="term" value="F:RNA binding"/>
    <property type="evidence" value="ECO:0007669"/>
    <property type="project" value="TreeGrafter"/>
</dbReference>
<dbReference type="InterPro" id="IPR007502">
    <property type="entry name" value="Helicase-assoc_dom"/>
</dbReference>
<evidence type="ECO:0000259" key="4">
    <source>
        <dbReference type="PROSITE" id="PS51194"/>
    </source>
</evidence>
<dbReference type="PROSITE" id="PS51192">
    <property type="entry name" value="HELICASE_ATP_BIND_1"/>
    <property type="match status" value="1"/>
</dbReference>
<dbReference type="OrthoDB" id="10006343at2759"/>
<dbReference type="CDD" id="cd18791">
    <property type="entry name" value="SF2_C_RHA"/>
    <property type="match status" value="1"/>
</dbReference>
<sequence>MAESRERSWCVKITSLPEDITSEELAERWNLTANRIVASADERGHNQHVKLYDFANKDAAKEFAVWQDRTQIKSSRIRCTVIEDDREQQTAEPPRLSITTASAHNDANSDELLVTQHTAQGIECRNQGKCFKYGCTARHPPGWEACEDGANCMDYYCSANHPFGRTKICSYSQQGYRCTRSTRNRPCKLLHRPINIEQCRNGDACRLWQCQDWHPKKRPKECSDGQKCWNVSCPQLHPPDRIVCLMSGACKDLECKNNHPPGRSTSCDSGLACGNFYCESLRPLGWDPCKAGVNCTDPSCAHASHPPDRVLSTNDEDPDEIVLPVKFLKSPEQRNLDRQHTQLPILTIKDEFCQRLKKHRILVVKAETGSGKSTQLPQYAAEYFNGLVVCTQPRVVAAISLARRVAQEYDGTSIGRSVGYRVGIGSVSDGESRVPGTDILFTTDGALIQDSTEDHSLSNIRVLIIDEAHERSLNTDIVMGIAKSLLEERLTDFYVVIASATINASKFMDFFGLSNDQLLQAEGRVYDVHVKYIPKKIKSIEEHAVSTLLSVYEQHKGTTLVFLPGQSEIEQAMMHFNRKIPDDCVAYPLFSALSLEEQDKVLQFVEGTNAKRRMVVFCTNIAETSLTISNTRLIIDSGLVKESRFDNNLRLLTLETRTIAKASADQRKGRAGRTAPGLCIRLYHEKDLDRDEIEPAILRSSLDLVCLQLLNLTFNPVTFPFMDSPEQTAIQQSLNALKRLDCIDADGDITRRGELFAALNVEPRFSAFLIDVYTEHAPLLNLTATIVAILSAPASIFQLGVTNDERDYIRKRITDNAKNHQSDLFYFASVYDGWSRVGTDIIDLRARKCIRCRVPCHKGNICRPCRAAYSRTHLLNNNILNTVENVRNILIETIQKPRWHLESNTVADPNEIDIVGRNLYKYFPDCYGYFIKDGENLVDVRMHYSDTPVTIIPTSTFMQEENNNSHFIAMAVKKFPNGRIKIDQLHPFQPPATTVSNAFDLQELQSTLPKVDS</sequence>
<dbReference type="Proteomes" id="UP000663828">
    <property type="component" value="Unassembled WGS sequence"/>
</dbReference>